<keyword evidence="1" id="KW-0472">Membrane</keyword>
<feature type="transmembrane region" description="Helical" evidence="1">
    <location>
        <begin position="38"/>
        <end position="71"/>
    </location>
</feature>
<protein>
    <submittedName>
        <fullName evidence="2">Uncharacterized protein</fullName>
    </submittedName>
</protein>
<proteinExistence type="predicted"/>
<accession>A0A6C0ILS5</accession>
<dbReference type="AlphaFoldDB" id="A0A6C0ILS5"/>
<keyword evidence="1" id="KW-1133">Transmembrane helix</keyword>
<organism evidence="2">
    <name type="scientific">viral metagenome</name>
    <dbReference type="NCBI Taxonomy" id="1070528"/>
    <lineage>
        <taxon>unclassified sequences</taxon>
        <taxon>metagenomes</taxon>
        <taxon>organismal metagenomes</taxon>
    </lineage>
</organism>
<evidence type="ECO:0000313" key="2">
    <source>
        <dbReference type="EMBL" id="QHT93386.1"/>
    </source>
</evidence>
<dbReference type="EMBL" id="MN740207">
    <property type="protein sequence ID" value="QHT93386.1"/>
    <property type="molecule type" value="Genomic_DNA"/>
</dbReference>
<reference evidence="2" key="1">
    <citation type="journal article" date="2020" name="Nature">
        <title>Giant virus diversity and host interactions through global metagenomics.</title>
        <authorList>
            <person name="Schulz F."/>
            <person name="Roux S."/>
            <person name="Paez-Espino D."/>
            <person name="Jungbluth S."/>
            <person name="Walsh D.A."/>
            <person name="Denef V.J."/>
            <person name="McMahon K.D."/>
            <person name="Konstantinidis K.T."/>
            <person name="Eloe-Fadrosh E.A."/>
            <person name="Kyrpides N.C."/>
            <person name="Woyke T."/>
        </authorList>
    </citation>
    <scope>NUCLEOTIDE SEQUENCE</scope>
    <source>
        <strain evidence="2">GVMAG-M-3300024252-29</strain>
    </source>
</reference>
<name>A0A6C0ILS5_9ZZZZ</name>
<keyword evidence="1" id="KW-0812">Transmembrane</keyword>
<sequence>MSTKRFILDHGKDLIVGGLLLAYILSDLKTPELLKEGAGSFAGLIVVAMILLLSFSLFHPSVGFLAIVLVFKLIATEGHHTHDGNDHHDSDEVLNNEIENDFNTHVVASSQSSSSESVVRSADSTLEQEVISRMAPIPSPVASHNEKVKPVMANLDGVSSIA</sequence>
<evidence type="ECO:0000256" key="1">
    <source>
        <dbReference type="SAM" id="Phobius"/>
    </source>
</evidence>